<name>A0A1H9CFS5_9BACI</name>
<evidence type="ECO:0000313" key="2">
    <source>
        <dbReference type="EMBL" id="SEP99603.1"/>
    </source>
</evidence>
<feature type="transmembrane region" description="Helical" evidence="1">
    <location>
        <begin position="27"/>
        <end position="53"/>
    </location>
</feature>
<dbReference type="STRING" id="571933.SAMN05216362_10546"/>
<reference evidence="2 3" key="1">
    <citation type="submission" date="2016-10" db="EMBL/GenBank/DDBJ databases">
        <authorList>
            <person name="de Groot N.N."/>
        </authorList>
    </citation>
    <scope>NUCLEOTIDE SEQUENCE [LARGE SCALE GENOMIC DNA]</scope>
    <source>
        <strain evidence="2 3">DSM 21633</strain>
    </source>
</reference>
<dbReference type="RefSeq" id="WP_091772782.1">
    <property type="nucleotide sequence ID" value="NZ_FOES01000005.1"/>
</dbReference>
<dbReference type="InterPro" id="IPR035167">
    <property type="entry name" value="DUF5316"/>
</dbReference>
<evidence type="ECO:0000256" key="1">
    <source>
        <dbReference type="SAM" id="Phobius"/>
    </source>
</evidence>
<protein>
    <submittedName>
        <fullName evidence="2">Uncharacterized protein</fullName>
    </submittedName>
</protein>
<keyword evidence="3" id="KW-1185">Reference proteome</keyword>
<dbReference type="Pfam" id="PF17247">
    <property type="entry name" value="DUF5316"/>
    <property type="match status" value="1"/>
</dbReference>
<sequence>MKPYLYSGMTVALLALIISFVTNNWDIAFSITGIAGLGSLLFGGILSGAFISGDRNRANYHSEPKEFRENRHQFMLKLLTFGAPNIVVAIFTLFFVGMST</sequence>
<organism evidence="2 3">
    <name type="scientific">Piscibacillus halophilus</name>
    <dbReference type="NCBI Taxonomy" id="571933"/>
    <lineage>
        <taxon>Bacteria</taxon>
        <taxon>Bacillati</taxon>
        <taxon>Bacillota</taxon>
        <taxon>Bacilli</taxon>
        <taxon>Bacillales</taxon>
        <taxon>Bacillaceae</taxon>
        <taxon>Piscibacillus</taxon>
    </lineage>
</organism>
<dbReference type="EMBL" id="FOES01000005">
    <property type="protein sequence ID" value="SEP99603.1"/>
    <property type="molecule type" value="Genomic_DNA"/>
</dbReference>
<accession>A0A1H9CFS5</accession>
<dbReference type="Proteomes" id="UP000199427">
    <property type="component" value="Unassembled WGS sequence"/>
</dbReference>
<evidence type="ECO:0000313" key="3">
    <source>
        <dbReference type="Proteomes" id="UP000199427"/>
    </source>
</evidence>
<feature type="transmembrane region" description="Helical" evidence="1">
    <location>
        <begin position="5"/>
        <end position="21"/>
    </location>
</feature>
<proteinExistence type="predicted"/>
<keyword evidence="1" id="KW-0472">Membrane</keyword>
<keyword evidence="1" id="KW-1133">Transmembrane helix</keyword>
<feature type="transmembrane region" description="Helical" evidence="1">
    <location>
        <begin position="74"/>
        <end position="96"/>
    </location>
</feature>
<gene>
    <name evidence="2" type="ORF">SAMN05216362_10546</name>
</gene>
<keyword evidence="1" id="KW-0812">Transmembrane</keyword>
<dbReference type="AlphaFoldDB" id="A0A1H9CFS5"/>